<comment type="caution">
    <text evidence="1">The sequence shown here is derived from an EMBL/GenBank/DDBJ whole genome shotgun (WGS) entry which is preliminary data.</text>
</comment>
<dbReference type="OrthoDB" id="26670at2"/>
<dbReference type="RefSeq" id="WP_104387660.1">
    <property type="nucleotide sequence ID" value="NZ_PGEM01000066.1"/>
</dbReference>
<dbReference type="EMBL" id="PGEM01000066">
    <property type="protein sequence ID" value="PPJ63482.1"/>
    <property type="molecule type" value="Genomic_DNA"/>
</dbReference>
<name>A0A2S6CUV5_9CYAN</name>
<reference evidence="1 2" key="1">
    <citation type="submission" date="2018-02" db="EMBL/GenBank/DDBJ databases">
        <title>Discovery of a pederin family compound in a non-symbiotic bloom-forming cyanobacterium.</title>
        <authorList>
            <person name="Kust A."/>
            <person name="Mares J."/>
            <person name="Jokela J."/>
            <person name="Urajova P."/>
            <person name="Hajek J."/>
            <person name="Saurav K."/>
            <person name="Voracova K."/>
            <person name="Fewer D.P."/>
            <person name="Haapaniemi E."/>
            <person name="Permi P."/>
            <person name="Rehakova K."/>
            <person name="Sivonen K."/>
            <person name="Hrouzek P."/>
        </authorList>
    </citation>
    <scope>NUCLEOTIDE SEQUENCE [LARGE SCALE GENOMIC DNA]</scope>
    <source>
        <strain evidence="1 2">CHARLIE-1</strain>
    </source>
</reference>
<keyword evidence="2" id="KW-1185">Reference proteome</keyword>
<accession>A0A2S6CUV5</accession>
<dbReference type="AlphaFoldDB" id="A0A2S6CUV5"/>
<dbReference type="Proteomes" id="UP000239589">
    <property type="component" value="Unassembled WGS sequence"/>
</dbReference>
<protein>
    <submittedName>
        <fullName evidence="1">Uncharacterized protein</fullName>
    </submittedName>
</protein>
<organism evidence="1 2">
    <name type="scientific">Cuspidothrix issatschenkoi CHARLIE-1</name>
    <dbReference type="NCBI Taxonomy" id="2052836"/>
    <lineage>
        <taxon>Bacteria</taxon>
        <taxon>Bacillati</taxon>
        <taxon>Cyanobacteriota</taxon>
        <taxon>Cyanophyceae</taxon>
        <taxon>Nostocales</taxon>
        <taxon>Aphanizomenonaceae</taxon>
        <taxon>Cuspidothrix</taxon>
    </lineage>
</organism>
<evidence type="ECO:0000313" key="2">
    <source>
        <dbReference type="Proteomes" id="UP000239589"/>
    </source>
</evidence>
<evidence type="ECO:0000313" key="1">
    <source>
        <dbReference type="EMBL" id="PPJ63482.1"/>
    </source>
</evidence>
<gene>
    <name evidence="1" type="ORF">CUN59_09705</name>
</gene>
<proteinExistence type="predicted"/>
<sequence>MDDTNQELEIIILYDIGLTQNRAKVGVIHELPLRNNQGFSYILRKSYDTVESLTLTPEELGYPADFFRETAGKWEGEPLIRGEQGVCDHRNWDLL</sequence>